<gene>
    <name evidence="1" type="ORF">ACFPIH_45555</name>
</gene>
<evidence type="ECO:0000313" key="1">
    <source>
        <dbReference type="EMBL" id="MFC4506638.1"/>
    </source>
</evidence>
<sequence length="68" mass="7534">MPAGTVVAMLVIDRIPICSPPQHFGLPSYSDTRTRIATTDYFRQADAIQQGWKKAAYDAIQQEHPTTG</sequence>
<proteinExistence type="predicted"/>
<dbReference type="EMBL" id="JBHSFK010000046">
    <property type="protein sequence ID" value="MFC4506638.1"/>
    <property type="molecule type" value="Genomic_DNA"/>
</dbReference>
<name>A0ABV9B8R4_9ACTN</name>
<protein>
    <submittedName>
        <fullName evidence="1">Uncharacterized protein</fullName>
    </submittedName>
</protein>
<accession>A0ABV9B8R4</accession>
<dbReference type="Proteomes" id="UP001595839">
    <property type="component" value="Unassembled WGS sequence"/>
</dbReference>
<organism evidence="1 2">
    <name type="scientific">Streptomyces vulcanius</name>
    <dbReference type="NCBI Taxonomy" id="1441876"/>
    <lineage>
        <taxon>Bacteria</taxon>
        <taxon>Bacillati</taxon>
        <taxon>Actinomycetota</taxon>
        <taxon>Actinomycetes</taxon>
        <taxon>Kitasatosporales</taxon>
        <taxon>Streptomycetaceae</taxon>
        <taxon>Streptomyces</taxon>
    </lineage>
</organism>
<reference evidence="2" key="1">
    <citation type="journal article" date="2019" name="Int. J. Syst. Evol. Microbiol.">
        <title>The Global Catalogue of Microorganisms (GCM) 10K type strain sequencing project: providing services to taxonomists for standard genome sequencing and annotation.</title>
        <authorList>
            <consortium name="The Broad Institute Genomics Platform"/>
            <consortium name="The Broad Institute Genome Sequencing Center for Infectious Disease"/>
            <person name="Wu L."/>
            <person name="Ma J."/>
        </authorList>
    </citation>
    <scope>NUCLEOTIDE SEQUENCE [LARGE SCALE GENOMIC DNA]</scope>
    <source>
        <strain evidence="2">CGMCC 4.7177</strain>
    </source>
</reference>
<comment type="caution">
    <text evidence="1">The sequence shown here is derived from an EMBL/GenBank/DDBJ whole genome shotgun (WGS) entry which is preliminary data.</text>
</comment>
<keyword evidence="2" id="KW-1185">Reference proteome</keyword>
<dbReference type="RefSeq" id="WP_385878885.1">
    <property type="nucleotide sequence ID" value="NZ_JBHSFK010000046.1"/>
</dbReference>
<evidence type="ECO:0000313" key="2">
    <source>
        <dbReference type="Proteomes" id="UP001595839"/>
    </source>
</evidence>